<dbReference type="EMBL" id="AP014809">
    <property type="protein sequence ID" value="BAU90910.1"/>
    <property type="molecule type" value="Genomic_DNA"/>
</dbReference>
<feature type="compositionally biased region" description="Acidic residues" evidence="1">
    <location>
        <begin position="1"/>
        <end position="13"/>
    </location>
</feature>
<protein>
    <submittedName>
        <fullName evidence="2">Uncharacterized protein</fullName>
    </submittedName>
</protein>
<proteinExistence type="predicted"/>
<evidence type="ECO:0000313" key="3">
    <source>
        <dbReference type="Proteomes" id="UP000218288"/>
    </source>
</evidence>
<reference evidence="2 3" key="1">
    <citation type="journal article" date="2016" name="Genome Announc.">
        <title>Complete Genome Sequence of Methylobacterium populi P-1M, Isolated from Pink-Pigmented Household Biofilm.</title>
        <authorList>
            <person name="Morohoshi T."/>
            <person name="Ikeda T."/>
        </authorList>
    </citation>
    <scope>NUCLEOTIDE SEQUENCE [LARGE SCALE GENOMIC DNA]</scope>
    <source>
        <strain evidence="2 3">P-1M</strain>
    </source>
</reference>
<accession>A0A160PH78</accession>
<evidence type="ECO:0000256" key="1">
    <source>
        <dbReference type="SAM" id="MobiDB-lite"/>
    </source>
</evidence>
<dbReference type="AlphaFoldDB" id="A0A160PH78"/>
<sequence>MRAGCGEEEDAEAEDSRSSHRNTMGFRRAPAEAPVDCSAEDSHASVLRLSDEAPVSPGAALRQGAGVSRQT</sequence>
<name>A0A160PH78_9HYPH</name>
<organism evidence="2 3">
    <name type="scientific">Methylorubrum populi</name>
    <dbReference type="NCBI Taxonomy" id="223967"/>
    <lineage>
        <taxon>Bacteria</taxon>
        <taxon>Pseudomonadati</taxon>
        <taxon>Pseudomonadota</taxon>
        <taxon>Alphaproteobacteria</taxon>
        <taxon>Hyphomicrobiales</taxon>
        <taxon>Methylobacteriaceae</taxon>
        <taxon>Methylorubrum</taxon>
    </lineage>
</organism>
<evidence type="ECO:0000313" key="2">
    <source>
        <dbReference type="EMBL" id="BAU90910.1"/>
    </source>
</evidence>
<gene>
    <name evidence="2" type="ORF">MPPM_2305</name>
</gene>
<feature type="region of interest" description="Disordered" evidence="1">
    <location>
        <begin position="1"/>
        <end position="71"/>
    </location>
</feature>
<dbReference type="Proteomes" id="UP000218288">
    <property type="component" value="Chromosome"/>
</dbReference>